<evidence type="ECO:0000256" key="3">
    <source>
        <dbReference type="ARBA" id="ARBA00022737"/>
    </source>
</evidence>
<dbReference type="PANTHER" id="PTHR24186:SF50">
    <property type="entry name" value="ANKYRIN REPEAT-CONTAINING PROTEIN ITN1-LIKE ISOFORM X1"/>
    <property type="match status" value="1"/>
</dbReference>
<feature type="transmembrane region" description="Helical" evidence="8">
    <location>
        <begin position="173"/>
        <end position="195"/>
    </location>
</feature>
<keyword evidence="3" id="KW-0677">Repeat</keyword>
<name>A0A4S4D828_CAMSN</name>
<feature type="domain" description="PGG" evidence="9">
    <location>
        <begin position="937"/>
        <end position="1046"/>
    </location>
</feature>
<dbReference type="InterPro" id="IPR002110">
    <property type="entry name" value="Ankyrin_rpt"/>
</dbReference>
<dbReference type="PANTHER" id="PTHR24186">
    <property type="entry name" value="PROTEIN PHOSPHATASE 1 REGULATORY SUBUNIT"/>
    <property type="match status" value="1"/>
</dbReference>
<evidence type="ECO:0000256" key="4">
    <source>
        <dbReference type="ARBA" id="ARBA00022989"/>
    </source>
</evidence>
<feature type="transmembrane region" description="Helical" evidence="8">
    <location>
        <begin position="94"/>
        <end position="113"/>
    </location>
</feature>
<evidence type="ECO:0000313" key="11">
    <source>
        <dbReference type="Proteomes" id="UP000306102"/>
    </source>
</evidence>
<evidence type="ECO:0000256" key="2">
    <source>
        <dbReference type="ARBA" id="ARBA00022692"/>
    </source>
</evidence>
<dbReference type="Proteomes" id="UP000306102">
    <property type="component" value="Unassembled WGS sequence"/>
</dbReference>
<dbReference type="GO" id="GO:0005886">
    <property type="term" value="C:plasma membrane"/>
    <property type="evidence" value="ECO:0007669"/>
    <property type="project" value="TreeGrafter"/>
</dbReference>
<dbReference type="Pfam" id="PF12796">
    <property type="entry name" value="Ank_2"/>
    <property type="match status" value="4"/>
</dbReference>
<feature type="transmembrane region" description="Helical" evidence="8">
    <location>
        <begin position="944"/>
        <end position="962"/>
    </location>
</feature>
<dbReference type="SUPFAM" id="SSF48403">
    <property type="entry name" value="Ankyrin repeat"/>
    <property type="match status" value="2"/>
</dbReference>
<reference evidence="10 11" key="1">
    <citation type="journal article" date="2018" name="Proc. Natl. Acad. Sci. U.S.A.">
        <title>Draft genome sequence of Camellia sinensis var. sinensis provides insights into the evolution of the tea genome and tea quality.</title>
        <authorList>
            <person name="Wei C."/>
            <person name="Yang H."/>
            <person name="Wang S."/>
            <person name="Zhao J."/>
            <person name="Liu C."/>
            <person name="Gao L."/>
            <person name="Xia E."/>
            <person name="Lu Y."/>
            <person name="Tai Y."/>
            <person name="She G."/>
            <person name="Sun J."/>
            <person name="Cao H."/>
            <person name="Tong W."/>
            <person name="Gao Q."/>
            <person name="Li Y."/>
            <person name="Deng W."/>
            <person name="Jiang X."/>
            <person name="Wang W."/>
            <person name="Chen Q."/>
            <person name="Zhang S."/>
            <person name="Li H."/>
            <person name="Wu J."/>
            <person name="Wang P."/>
            <person name="Li P."/>
            <person name="Shi C."/>
            <person name="Zheng F."/>
            <person name="Jian J."/>
            <person name="Huang B."/>
            <person name="Shan D."/>
            <person name="Shi M."/>
            <person name="Fang C."/>
            <person name="Yue Y."/>
            <person name="Li F."/>
            <person name="Li D."/>
            <person name="Wei S."/>
            <person name="Han B."/>
            <person name="Jiang C."/>
            <person name="Yin Y."/>
            <person name="Xia T."/>
            <person name="Zhang Z."/>
            <person name="Bennetzen J.L."/>
            <person name="Zhao S."/>
            <person name="Wan X."/>
        </authorList>
    </citation>
    <scope>NUCLEOTIDE SEQUENCE [LARGE SCALE GENOMIC DNA]</scope>
    <source>
        <strain evidence="11">cv. Shuchazao</strain>
        <tissue evidence="10">Leaf</tissue>
    </source>
</reference>
<feature type="repeat" description="ANK" evidence="7">
    <location>
        <begin position="561"/>
        <end position="593"/>
    </location>
</feature>
<dbReference type="EMBL" id="SDRB02012296">
    <property type="protein sequence ID" value="THF98123.1"/>
    <property type="molecule type" value="Genomic_DNA"/>
</dbReference>
<dbReference type="InterPro" id="IPR036770">
    <property type="entry name" value="Ankyrin_rpt-contain_sf"/>
</dbReference>
<evidence type="ECO:0000259" key="9">
    <source>
        <dbReference type="Pfam" id="PF13962"/>
    </source>
</evidence>
<evidence type="ECO:0000256" key="8">
    <source>
        <dbReference type="SAM" id="Phobius"/>
    </source>
</evidence>
<dbReference type="STRING" id="542762.A0A4S4D828"/>
<dbReference type="PROSITE" id="PS50297">
    <property type="entry name" value="ANK_REP_REGION"/>
    <property type="match status" value="3"/>
</dbReference>
<feature type="transmembrane region" description="Helical" evidence="8">
    <location>
        <begin position="982"/>
        <end position="1006"/>
    </location>
</feature>
<dbReference type="PROSITE" id="PS50088">
    <property type="entry name" value="ANK_REPEAT"/>
    <property type="match status" value="3"/>
</dbReference>
<evidence type="ECO:0000313" key="10">
    <source>
        <dbReference type="EMBL" id="THF98123.1"/>
    </source>
</evidence>
<comment type="subcellular location">
    <subcellularLocation>
        <location evidence="1">Membrane</location>
        <topology evidence="1">Multi-pass membrane protein</topology>
    </subcellularLocation>
</comment>
<dbReference type="AlphaFoldDB" id="A0A4S4D828"/>
<feature type="transmembrane region" description="Helical" evidence="8">
    <location>
        <begin position="202"/>
        <end position="218"/>
    </location>
</feature>
<evidence type="ECO:0000256" key="1">
    <source>
        <dbReference type="ARBA" id="ARBA00004141"/>
    </source>
</evidence>
<feature type="transmembrane region" description="Helical" evidence="8">
    <location>
        <begin position="238"/>
        <end position="260"/>
    </location>
</feature>
<dbReference type="Pfam" id="PF13962">
    <property type="entry name" value="PGG"/>
    <property type="match status" value="1"/>
</dbReference>
<feature type="transmembrane region" description="Helical" evidence="8">
    <location>
        <begin position="1053"/>
        <end position="1071"/>
    </location>
</feature>
<organism evidence="10 11">
    <name type="scientific">Camellia sinensis var. sinensis</name>
    <name type="common">China tea</name>
    <dbReference type="NCBI Taxonomy" id="542762"/>
    <lineage>
        <taxon>Eukaryota</taxon>
        <taxon>Viridiplantae</taxon>
        <taxon>Streptophyta</taxon>
        <taxon>Embryophyta</taxon>
        <taxon>Tracheophyta</taxon>
        <taxon>Spermatophyta</taxon>
        <taxon>Magnoliopsida</taxon>
        <taxon>eudicotyledons</taxon>
        <taxon>Gunneridae</taxon>
        <taxon>Pentapetalae</taxon>
        <taxon>asterids</taxon>
        <taxon>Ericales</taxon>
        <taxon>Theaceae</taxon>
        <taxon>Camellia</taxon>
    </lineage>
</organism>
<accession>A0A4S4D828</accession>
<evidence type="ECO:0000256" key="5">
    <source>
        <dbReference type="ARBA" id="ARBA00023043"/>
    </source>
</evidence>
<dbReference type="Gene3D" id="1.25.40.20">
    <property type="entry name" value="Ankyrin repeat-containing domain"/>
    <property type="match status" value="3"/>
</dbReference>
<keyword evidence="6 8" id="KW-0472">Membrane</keyword>
<evidence type="ECO:0000256" key="7">
    <source>
        <dbReference type="PROSITE-ProRule" id="PRU00023"/>
    </source>
</evidence>
<feature type="transmembrane region" description="Helical" evidence="8">
    <location>
        <begin position="1018"/>
        <end position="1047"/>
    </location>
</feature>
<comment type="caution">
    <text evidence="10">The sequence shown here is derived from an EMBL/GenBank/DDBJ whole genome shotgun (WGS) entry which is preliminary data.</text>
</comment>
<gene>
    <name evidence="10" type="ORF">TEA_019630</name>
</gene>
<keyword evidence="11" id="KW-1185">Reference proteome</keyword>
<keyword evidence="4 8" id="KW-1133">Transmembrane helix</keyword>
<feature type="repeat" description="ANK" evidence="7">
    <location>
        <begin position="771"/>
        <end position="793"/>
    </location>
</feature>
<proteinExistence type="predicted"/>
<protein>
    <recommendedName>
        <fullName evidence="9">PGG domain-containing protein</fullName>
    </recommendedName>
</protein>
<keyword evidence="2 8" id="KW-0812">Transmembrane</keyword>
<dbReference type="SUPFAM" id="SSF81665">
    <property type="entry name" value="Calcium ATPase, transmembrane domain M"/>
    <property type="match status" value="1"/>
</dbReference>
<evidence type="ECO:0000256" key="6">
    <source>
        <dbReference type="ARBA" id="ARBA00023136"/>
    </source>
</evidence>
<keyword evidence="5 7" id="KW-0040">ANK repeat</keyword>
<dbReference type="InterPro" id="IPR023298">
    <property type="entry name" value="ATPase_P-typ_TM_dom_sf"/>
</dbReference>
<dbReference type="InterPro" id="IPR026961">
    <property type="entry name" value="PGG_dom"/>
</dbReference>
<dbReference type="Gene3D" id="1.20.1110.10">
    <property type="entry name" value="Calcium-transporting ATPase, transmembrane domain"/>
    <property type="match status" value="1"/>
</dbReference>
<sequence>MANKKCGMLKIRNDEIENFDDFYCLNPAMHTLVEEGIILTKPYVPIGLQFRTSILSTTSRFISVDLEVFVFFNQSSVIHLGIEISKFDFEHNSMIYLCGFGALHIVIVCWAELVEDKVKVRDWTEVDSELLSVRADGLLLKALEYVACRSGDSAENVLFPVATLLIEYMLELVPIYAVSITIRIVLGFMLLALIWRFDFPPFMVLIIAIINDGTIMTISKDRVKPSPQLDSWKLAEIFVTGVILGGYLAMMTVIFFWAAYKTNFFPRIFGVSTLEATAHDDFRKLASAIYLQVSIISQALIFVTRSRSWSFVERPGLLLVVAFVVAQLACRPLKTTTLMLRHDFWIYVVERAKQLLDVDKSIAYVIADKDGKKTALHVAASQGHVGVMKELRSQCPDCWEMVNDKGQNILHVAVQNENKKAVKFILENSQLSSLINHKDIDGNTPLHLAATTLHANRLIYDKRAHRMAFNKENPTPLDVTTHYENITLVTQVKLHIAAEKGCHAVVSKILKPFRAPAYGGPGGHPKQEHCPPHCSPIRQFTMCPRDPKQEFVAVQSSECKRQHRSLHVAAREGHSDIVKSLIEYATSLDHDQVAIESGSDITKKMLRATNDDGDTALHDAVRYRQPDLVRLKPFKPRPLPQPLLRPKPDLVRLLIEEDPGFTYRANNAGESPLYIAAERGYLEVVSDILKTCRAPAYGGPAGRTALHAAVISNNEGGTKTLLDWKKDLAKEPDVHSWTPLHYAARFGHVQRAKQLLDSDKSIAYLIADQDDNKTALHVAASQGHVSVIQELISQCPDCWEMVNHKGQNILHVAVENEKKMVIKFILKNYSLSGLINQKDVDGNTPLHLIATGRLLAIDLIAHRKTDKVVFNKGNWTPLDISTYSETAAVQKVLIKEELEAAGATLGLRNVISKDNEVLANEKKERAEFKKSIPIDIRKAGDTHLIVATLIATVTFAAGFTMPGGYNSNDGPNQGMAILTREAAFKAFVVTDSMAMILSTCAILVYFASADYGDQTKLLYRYSLAAGLLQIATGAMVLAFITGIYAVLPHSSSLAIPICIIGCFSFVIYYCLFKENYHKQFEAISFNI</sequence>
<dbReference type="SMART" id="SM00248">
    <property type="entry name" value="ANK"/>
    <property type="match status" value="11"/>
</dbReference>
<feature type="repeat" description="ANK" evidence="7">
    <location>
        <begin position="735"/>
        <end position="762"/>
    </location>
</feature>